<dbReference type="Pfam" id="PF11026">
    <property type="entry name" value="DUF2721"/>
    <property type="match status" value="1"/>
</dbReference>
<comment type="caution">
    <text evidence="2">The sequence shown here is derived from an EMBL/GenBank/DDBJ whole genome shotgun (WGS) entry which is preliminary data.</text>
</comment>
<dbReference type="OrthoDB" id="9813525at2"/>
<dbReference type="EMBL" id="LHPH01000018">
    <property type="protein sequence ID" value="KPH61370.1"/>
    <property type="molecule type" value="Genomic_DNA"/>
</dbReference>
<evidence type="ECO:0000256" key="1">
    <source>
        <dbReference type="SAM" id="Phobius"/>
    </source>
</evidence>
<feature type="transmembrane region" description="Helical" evidence="1">
    <location>
        <begin position="90"/>
        <end position="109"/>
    </location>
</feature>
<evidence type="ECO:0000313" key="2">
    <source>
        <dbReference type="EMBL" id="KPH61370.1"/>
    </source>
</evidence>
<keyword evidence="1" id="KW-0472">Membrane</keyword>
<evidence type="ECO:0000313" key="3">
    <source>
        <dbReference type="Proteomes" id="UP000037848"/>
    </source>
</evidence>
<dbReference type="RefSeq" id="WP_054455109.1">
    <property type="nucleotide sequence ID" value="NZ_LHPH01000018.1"/>
</dbReference>
<dbReference type="PATRIC" id="fig|187330.3.peg.1385"/>
<dbReference type="Proteomes" id="UP000037848">
    <property type="component" value="Unassembled WGS sequence"/>
</dbReference>
<organism evidence="2 3">
    <name type="scientific">Pseudoalteromonas porphyrae</name>
    <dbReference type="NCBI Taxonomy" id="187330"/>
    <lineage>
        <taxon>Bacteria</taxon>
        <taxon>Pseudomonadati</taxon>
        <taxon>Pseudomonadota</taxon>
        <taxon>Gammaproteobacteria</taxon>
        <taxon>Alteromonadales</taxon>
        <taxon>Pseudoalteromonadaceae</taxon>
        <taxon>Pseudoalteromonas</taxon>
    </lineage>
</organism>
<sequence>MSLTTPALLFPAISLLLLAYTNRFLVLAQLIRELNAREGDTIRPLVVAQITNLRKRIKLIRTMQVYGVASFLMCTFSMFALFIKFDTTGVILFGTSLACLALSLLTSLYEIHISCDAIEIELKNIEKKPLSNKAD</sequence>
<keyword evidence="3" id="KW-1185">Reference proteome</keyword>
<keyword evidence="1" id="KW-0812">Transmembrane</keyword>
<name>A0A0N1EJI9_9GAMM</name>
<reference evidence="2 3" key="1">
    <citation type="submission" date="2015-08" db="EMBL/GenBank/DDBJ databases">
        <title>Draft Genome Sequence of Pseudoalteromonas porphyrae UCD-SED14.</title>
        <authorList>
            <person name="Coil D.A."/>
            <person name="Jospin G."/>
            <person name="Lee R.D."/>
            <person name="Eisen J.A."/>
        </authorList>
    </citation>
    <scope>NUCLEOTIDE SEQUENCE [LARGE SCALE GENOMIC DNA]</scope>
    <source>
        <strain evidence="2 3">UCD-SED14</strain>
    </source>
</reference>
<dbReference type="AlphaFoldDB" id="A0A0N1EJI9"/>
<protein>
    <submittedName>
        <fullName evidence="2">II family cellulose-binding protein</fullName>
    </submittedName>
</protein>
<feature type="transmembrane region" description="Helical" evidence="1">
    <location>
        <begin position="63"/>
        <end position="83"/>
    </location>
</feature>
<keyword evidence="1" id="KW-1133">Transmembrane helix</keyword>
<gene>
    <name evidence="2" type="ORF">ADS77_14775</name>
</gene>
<dbReference type="STRING" id="187330.AMS58_07145"/>
<accession>A0A0N1EJI9</accession>
<proteinExistence type="predicted"/>
<dbReference type="InterPro" id="IPR021279">
    <property type="entry name" value="DUF2721"/>
</dbReference>